<dbReference type="Proteomes" id="UP000186601">
    <property type="component" value="Unassembled WGS sequence"/>
</dbReference>
<feature type="compositionally biased region" description="Polar residues" evidence="1">
    <location>
        <begin position="238"/>
        <end position="247"/>
    </location>
</feature>
<reference evidence="2 3" key="1">
    <citation type="submission" date="2018-02" db="EMBL/GenBank/DDBJ databases">
        <title>Genome sequence of the basidiomycete white-rot fungus Phlebia centrifuga.</title>
        <authorList>
            <person name="Granchi Z."/>
            <person name="Peng M."/>
            <person name="de Vries R.P."/>
            <person name="Hilden K."/>
            <person name="Makela M.R."/>
            <person name="Grigoriev I."/>
            <person name="Riley R."/>
        </authorList>
    </citation>
    <scope>NUCLEOTIDE SEQUENCE [LARGE SCALE GENOMIC DNA]</scope>
    <source>
        <strain evidence="2 3">FBCC195</strain>
    </source>
</reference>
<evidence type="ECO:0000256" key="1">
    <source>
        <dbReference type="SAM" id="MobiDB-lite"/>
    </source>
</evidence>
<gene>
    <name evidence="2" type="ORF">PHLCEN_2v4186</name>
</gene>
<dbReference type="EMBL" id="MLYV02000424">
    <property type="protein sequence ID" value="PSR99172.1"/>
    <property type="molecule type" value="Genomic_DNA"/>
</dbReference>
<name>A0A2R6PZ00_9APHY</name>
<dbReference type="OrthoDB" id="3244185at2759"/>
<feature type="region of interest" description="Disordered" evidence="1">
    <location>
        <begin position="228"/>
        <end position="248"/>
    </location>
</feature>
<evidence type="ECO:0000313" key="2">
    <source>
        <dbReference type="EMBL" id="PSR99172.1"/>
    </source>
</evidence>
<feature type="compositionally biased region" description="Basic and acidic residues" evidence="1">
    <location>
        <begin position="1"/>
        <end position="14"/>
    </location>
</feature>
<keyword evidence="3" id="KW-1185">Reference proteome</keyword>
<feature type="region of interest" description="Disordered" evidence="1">
    <location>
        <begin position="1"/>
        <end position="22"/>
    </location>
</feature>
<feature type="non-terminal residue" evidence="2">
    <location>
        <position position="1"/>
    </location>
</feature>
<comment type="caution">
    <text evidence="2">The sequence shown here is derived from an EMBL/GenBank/DDBJ whole genome shotgun (WGS) entry which is preliminary data.</text>
</comment>
<evidence type="ECO:0000313" key="3">
    <source>
        <dbReference type="Proteomes" id="UP000186601"/>
    </source>
</evidence>
<dbReference type="AlphaFoldDB" id="A0A2R6PZ00"/>
<accession>A0A2R6PZ00</accession>
<protein>
    <submittedName>
        <fullName evidence="2">Uncharacterized protein</fullName>
    </submittedName>
</protein>
<proteinExistence type="predicted"/>
<organism evidence="2 3">
    <name type="scientific">Hermanssonia centrifuga</name>
    <dbReference type="NCBI Taxonomy" id="98765"/>
    <lineage>
        <taxon>Eukaryota</taxon>
        <taxon>Fungi</taxon>
        <taxon>Dikarya</taxon>
        <taxon>Basidiomycota</taxon>
        <taxon>Agaricomycotina</taxon>
        <taxon>Agaricomycetes</taxon>
        <taxon>Polyporales</taxon>
        <taxon>Meruliaceae</taxon>
        <taxon>Hermanssonia</taxon>
    </lineage>
</organism>
<sequence>KLENDTLHLQDSKKAALPTNNNRDDCEQLRRLNFVNCLQDVVQYAVEKSRHPPVPPVNGNTSIPVFKQFKILLPLMSQVSQKASLDTVRAIVAKPARGRHLFIPAQFSTVLARESLLSQTDLEGIGDLVTGGNPLAGFTVGQVRVIFQLPSKYGGLASLAAHPLAYVEWFTPFQVCDKHVDDYKYTTNARPILGPQLRIKTVFPDARKQEIPNNKLNELNQSLNVWHDKQPSKEPSAPCTSELNAGSANGPFSAPLDHPDANKIIDISTMNINNSLWKEVKYGKQAKSPKNSAEPLSAQRGDAMMLDVSQRNSVEAAVSSMTAEQLDCFTRHMNAVSFKGRRREQSITDNPKV</sequence>